<name>A0A4P9W8M8_9FUNG</name>
<gene>
    <name evidence="1" type="ORF">BDK51DRAFT_25451</name>
</gene>
<evidence type="ECO:0000313" key="2">
    <source>
        <dbReference type="Proteomes" id="UP000269721"/>
    </source>
</evidence>
<accession>A0A4P9W8M8</accession>
<reference evidence="2" key="1">
    <citation type="journal article" date="2018" name="Nat. Microbiol.">
        <title>Leveraging single-cell genomics to expand the fungal tree of life.</title>
        <authorList>
            <person name="Ahrendt S.R."/>
            <person name="Quandt C.A."/>
            <person name="Ciobanu D."/>
            <person name="Clum A."/>
            <person name="Salamov A."/>
            <person name="Andreopoulos B."/>
            <person name="Cheng J.F."/>
            <person name="Woyke T."/>
            <person name="Pelin A."/>
            <person name="Henrissat B."/>
            <person name="Reynolds N.K."/>
            <person name="Benny G.L."/>
            <person name="Smith M.E."/>
            <person name="James T.Y."/>
            <person name="Grigoriev I.V."/>
        </authorList>
    </citation>
    <scope>NUCLEOTIDE SEQUENCE [LARGE SCALE GENOMIC DNA]</scope>
</reference>
<dbReference type="Proteomes" id="UP000269721">
    <property type="component" value="Unassembled WGS sequence"/>
</dbReference>
<dbReference type="EMBL" id="KZ996528">
    <property type="protein sequence ID" value="RKO88714.1"/>
    <property type="molecule type" value="Genomic_DNA"/>
</dbReference>
<keyword evidence="2" id="KW-1185">Reference proteome</keyword>
<organism evidence="1 2">
    <name type="scientific">Blyttiomyces helicus</name>
    <dbReference type="NCBI Taxonomy" id="388810"/>
    <lineage>
        <taxon>Eukaryota</taxon>
        <taxon>Fungi</taxon>
        <taxon>Fungi incertae sedis</taxon>
        <taxon>Chytridiomycota</taxon>
        <taxon>Chytridiomycota incertae sedis</taxon>
        <taxon>Chytridiomycetes</taxon>
        <taxon>Chytridiomycetes incertae sedis</taxon>
        <taxon>Blyttiomyces</taxon>
    </lineage>
</organism>
<proteinExistence type="predicted"/>
<protein>
    <submittedName>
        <fullName evidence="1">Uncharacterized protein</fullName>
    </submittedName>
</protein>
<dbReference type="AlphaFoldDB" id="A0A4P9W8M8"/>
<evidence type="ECO:0000313" key="1">
    <source>
        <dbReference type="EMBL" id="RKO88714.1"/>
    </source>
</evidence>
<sequence length="247" mass="26966">MARTCQLSRLWTALLKSALDKAPESAATEHSQVICGAEEGPPATRAGERAARPALRWLFLGNIFEDEDGADDFPQAASRRNISVMKNKGNRSSSPQLTIATHGSKNVQQVLAAPANPMAEPITETALLEGLRNKAFASSLEISNAPAPPHDFAYIVLPYIAYIHSLCNLSEAFRHFTFWWCARDSTNLWRGPVFDPWAAESIVEAERGRCKGIHFSHDPIPVSAEGMARLQEVTGHPDVLVNGSAHT</sequence>